<comment type="subcellular location">
    <subcellularLocation>
        <location evidence="1">Cell membrane</location>
        <topology evidence="1">Multi-pass membrane protein</topology>
    </subcellularLocation>
</comment>
<dbReference type="AlphaFoldDB" id="A0A3R8MSV1"/>
<dbReference type="GO" id="GO:0005886">
    <property type="term" value="C:plasma membrane"/>
    <property type="evidence" value="ECO:0007669"/>
    <property type="project" value="UniProtKB-SubCell"/>
</dbReference>
<name>A0A3R8MSV1_9BURK</name>
<keyword evidence="2" id="KW-1003">Cell membrane</keyword>
<evidence type="ECO:0000256" key="2">
    <source>
        <dbReference type="ARBA" id="ARBA00022475"/>
    </source>
</evidence>
<reference evidence="10 11" key="1">
    <citation type="submission" date="2018-11" db="EMBL/GenBank/DDBJ databases">
        <title>Genome sequencing of Lautropia sp. KCOM 2505 (= ChDC F240).</title>
        <authorList>
            <person name="Kook J.-K."/>
            <person name="Park S.-N."/>
            <person name="Lim Y.K."/>
        </authorList>
    </citation>
    <scope>NUCLEOTIDE SEQUENCE [LARGE SCALE GENOMIC DNA]</scope>
    <source>
        <strain evidence="10 11">KCOM 2505</strain>
    </source>
</reference>
<organism evidence="10 11">
    <name type="scientific">Lautropia dentalis</name>
    <dbReference type="NCBI Taxonomy" id="2490857"/>
    <lineage>
        <taxon>Bacteria</taxon>
        <taxon>Pseudomonadati</taxon>
        <taxon>Pseudomonadota</taxon>
        <taxon>Betaproteobacteria</taxon>
        <taxon>Burkholderiales</taxon>
        <taxon>Burkholderiaceae</taxon>
        <taxon>Lautropia</taxon>
    </lineage>
</organism>
<feature type="domain" description="Thioredoxin" evidence="9">
    <location>
        <begin position="1013"/>
        <end position="1155"/>
    </location>
</feature>
<evidence type="ECO:0000313" key="10">
    <source>
        <dbReference type="EMBL" id="RRN45687.1"/>
    </source>
</evidence>
<keyword evidence="4" id="KW-0201">Cytochrome c-type biogenesis</keyword>
<feature type="transmembrane region" description="Helical" evidence="8">
    <location>
        <begin position="857"/>
        <end position="880"/>
    </location>
</feature>
<dbReference type="InterPro" id="IPR003834">
    <property type="entry name" value="Cyt_c_assmbl_TM_dom"/>
</dbReference>
<dbReference type="Proteomes" id="UP000270261">
    <property type="component" value="Unassembled WGS sequence"/>
</dbReference>
<keyword evidence="11" id="KW-1185">Reference proteome</keyword>
<keyword evidence="5 8" id="KW-1133">Transmembrane helix</keyword>
<dbReference type="GO" id="GO:0017004">
    <property type="term" value="P:cytochrome complex assembly"/>
    <property type="evidence" value="ECO:0007669"/>
    <property type="project" value="UniProtKB-KW"/>
</dbReference>
<dbReference type="PROSITE" id="PS51352">
    <property type="entry name" value="THIOREDOXIN_2"/>
    <property type="match status" value="1"/>
</dbReference>
<evidence type="ECO:0000313" key="11">
    <source>
        <dbReference type="Proteomes" id="UP000270261"/>
    </source>
</evidence>
<dbReference type="InterPro" id="IPR028250">
    <property type="entry name" value="DsbDN"/>
</dbReference>
<feature type="compositionally biased region" description="Low complexity" evidence="7">
    <location>
        <begin position="639"/>
        <end position="663"/>
    </location>
</feature>
<dbReference type="Gene3D" id="3.40.30.10">
    <property type="entry name" value="Glutaredoxin"/>
    <property type="match status" value="1"/>
</dbReference>
<dbReference type="GO" id="GO:0015035">
    <property type="term" value="F:protein-disulfide reductase activity"/>
    <property type="evidence" value="ECO:0007669"/>
    <property type="project" value="TreeGrafter"/>
</dbReference>
<feature type="transmembrane region" description="Helical" evidence="8">
    <location>
        <begin position="782"/>
        <end position="801"/>
    </location>
</feature>
<feature type="region of interest" description="Disordered" evidence="7">
    <location>
        <begin position="581"/>
        <end position="673"/>
    </location>
</feature>
<dbReference type="InterPro" id="IPR035671">
    <property type="entry name" value="DsbD_gamma"/>
</dbReference>
<dbReference type="Pfam" id="PF13899">
    <property type="entry name" value="Thioredoxin_7"/>
    <property type="match status" value="1"/>
</dbReference>
<dbReference type="Pfam" id="PF11412">
    <property type="entry name" value="DsbD_N"/>
    <property type="match status" value="1"/>
</dbReference>
<evidence type="ECO:0000256" key="3">
    <source>
        <dbReference type="ARBA" id="ARBA00022692"/>
    </source>
</evidence>
<sequence>MQLSSRQAGSPLSFAGPFPCSRGLLFVPLLPSGCCHDGHCCHDGDGHSRHDGHRVAGRACRGAVACRHAAVRASSARPLPTVADGRVCNASRCRGDRGDGGAAAGRHVPARMQESLTHITKDVSNVTGAGGMPGLCHGQPAGLPLPSGQRILRPGPHLPYKPLSRPTMKNPFCWPLSLCRSPVLPSLLLGASLLGAVPALSAHAGDTAQGGAETPATAGAAAASATGAAPAGGQPAATDWKTGPQRVGSLEVELVSDATQVVPGETFRVGLRLRHDPHWHTYWRNPGDTGFPTSFVLEGPEGTRYSDIRWPAPSRLAIGPLANYGYEGEALIYRDVTLPAGFAGRQAHFQVHTEWLICKEVCIPGDAALQLDIPVGGATMHDQAELAGFEDARRHAPAADQKPAQAGWWQRGGQAVLVLPAALTEEKTPKSALFLPYFAGVVRPAAPQKLIEISGESGRYGIALELDEQAMRTAEAGWEAQGGMVVIDGQQPVELALKSQTVVPVAARTVSVNEPVQVDVSGAEGGGQGAQAAQGKGSFMGQLQMGAAQGGATGAEAAGARTGAQAGQAGAAPAAAGAATGAAGQDAGSGAGPDAAAGAGAASGATPGAAGATATTGGAAASAPGVSVDGSAAAGGGASRAPGAAGGTPAAGTPGAMGAQPGTDGTAAENGQSMTEASGALAQLTGAGEGEGSWLTLAGAILGAFLGGLILNLMPCVFPVIGLKVLSFTEAAAGKPAEARRHAMVFGLGVVVSFVALAGVLLSLRALGQAAGWGFQLQSPVFVAVLALLFVVIGLNLFGVFETGTRLTQLGAMGGGQGSRQGYGSSFMTGVMAVVVATPCTAPFMGSAVGFTLSSSALLVLAVFVAIGVGMALPYLLLASSQRLLAMLPRPGVWLQTFKQFLAFPMFITAAWLTWVLALQAEAEGVLLLLLAAIFLAFSCWIYGRWQFELRPRGARSTPAWIFVALLSLGAVVGLLSRLPVVADALVAQAQGTEAVAAVASGSAVAAGAGVAGMPGSAAGGAGGACRPGADGKLPAACRGWQPWSAERFAAARQAGVPVFVDFTAAWCLSCQVNQKVALDRDEVQAAFRERNVLLLKADWTKRDPAISAELARYGRNSVPLYLYFEGRDPNAAPRRLPELLTVDTVLTAIGAQKG</sequence>
<accession>A0A3R8MSV1</accession>
<evidence type="ECO:0000256" key="7">
    <source>
        <dbReference type="SAM" id="MobiDB-lite"/>
    </source>
</evidence>
<feature type="transmembrane region" description="Helical" evidence="8">
    <location>
        <begin position="743"/>
        <end position="762"/>
    </location>
</feature>
<dbReference type="SUPFAM" id="SSF52833">
    <property type="entry name" value="Thioredoxin-like"/>
    <property type="match status" value="1"/>
</dbReference>
<dbReference type="InterPro" id="IPR036249">
    <property type="entry name" value="Thioredoxin-like_sf"/>
</dbReference>
<dbReference type="Pfam" id="PF02683">
    <property type="entry name" value="DsbD_TM"/>
    <property type="match status" value="1"/>
</dbReference>
<feature type="compositionally biased region" description="Low complexity" evidence="7">
    <location>
        <begin position="205"/>
        <end position="238"/>
    </location>
</feature>
<feature type="transmembrane region" description="Helical" evidence="8">
    <location>
        <begin position="822"/>
        <end position="845"/>
    </location>
</feature>
<dbReference type="PANTHER" id="PTHR32234">
    <property type="entry name" value="THIOL:DISULFIDE INTERCHANGE PROTEIN DSBD"/>
    <property type="match status" value="1"/>
</dbReference>
<dbReference type="InterPro" id="IPR013766">
    <property type="entry name" value="Thioredoxin_domain"/>
</dbReference>
<dbReference type="PANTHER" id="PTHR32234:SF3">
    <property type="entry name" value="SUPPRESSION OF COPPER SENSITIVITY PROTEIN"/>
    <property type="match status" value="1"/>
</dbReference>
<feature type="transmembrane region" description="Helical" evidence="8">
    <location>
        <begin position="901"/>
        <end position="919"/>
    </location>
</feature>
<gene>
    <name evidence="10" type="ORF">EHV23_05920</name>
</gene>
<feature type="transmembrane region" description="Helical" evidence="8">
    <location>
        <begin position="958"/>
        <end position="976"/>
    </location>
</feature>
<keyword evidence="6 8" id="KW-0472">Membrane</keyword>
<feature type="transmembrane region" description="Helical" evidence="8">
    <location>
        <begin position="694"/>
        <end position="722"/>
    </location>
</feature>
<dbReference type="CDD" id="cd02953">
    <property type="entry name" value="DsbDgamma"/>
    <property type="match status" value="1"/>
</dbReference>
<evidence type="ECO:0000256" key="4">
    <source>
        <dbReference type="ARBA" id="ARBA00022748"/>
    </source>
</evidence>
<protein>
    <submittedName>
        <fullName evidence="10">DUF255 domain-containing protein</fullName>
    </submittedName>
</protein>
<evidence type="ECO:0000259" key="9">
    <source>
        <dbReference type="PROSITE" id="PS51352"/>
    </source>
</evidence>
<evidence type="ECO:0000256" key="1">
    <source>
        <dbReference type="ARBA" id="ARBA00004651"/>
    </source>
</evidence>
<proteinExistence type="predicted"/>
<comment type="caution">
    <text evidence="10">The sequence shown here is derived from an EMBL/GenBank/DDBJ whole genome shotgun (WGS) entry which is preliminary data.</text>
</comment>
<evidence type="ECO:0000256" key="5">
    <source>
        <dbReference type="ARBA" id="ARBA00022989"/>
    </source>
</evidence>
<evidence type="ECO:0000256" key="6">
    <source>
        <dbReference type="ARBA" id="ARBA00023136"/>
    </source>
</evidence>
<keyword evidence="3 8" id="KW-0812">Transmembrane</keyword>
<dbReference type="EMBL" id="RRUE01000001">
    <property type="protein sequence ID" value="RRN45687.1"/>
    <property type="molecule type" value="Genomic_DNA"/>
</dbReference>
<feature type="transmembrane region" description="Helical" evidence="8">
    <location>
        <begin position="925"/>
        <end position="946"/>
    </location>
</feature>
<dbReference type="GO" id="GO:0045454">
    <property type="term" value="P:cell redox homeostasis"/>
    <property type="evidence" value="ECO:0007669"/>
    <property type="project" value="TreeGrafter"/>
</dbReference>
<feature type="compositionally biased region" description="Low complexity" evidence="7">
    <location>
        <begin position="581"/>
        <end position="632"/>
    </location>
</feature>
<feature type="region of interest" description="Disordered" evidence="7">
    <location>
        <begin position="205"/>
        <end position="239"/>
    </location>
</feature>
<evidence type="ECO:0000256" key="8">
    <source>
        <dbReference type="SAM" id="Phobius"/>
    </source>
</evidence>